<dbReference type="EMBL" id="UZAM01007371">
    <property type="protein sequence ID" value="VDO98720.1"/>
    <property type="molecule type" value="Genomic_DNA"/>
</dbReference>
<evidence type="ECO:0000259" key="1">
    <source>
        <dbReference type="PROSITE" id="PS50279"/>
    </source>
</evidence>
<sequence length="187" mass="20536">MITVWGNVCDLSMNEGEGDNALMRWFYDSQLRSCVAFTYRGLMGNPNNFMSKEECEMTCTPLYKVCSTGPPQIGPNNQPVYCSPSNPGSCDSSSWCHIGGSTETTICCTGGKETFRSYLHFVCKTAISAVDNICQLPMATGTGSLNLIRWYYNSLNGTCVMFTYSGLAGNQNSFVSRSDCQQRCEGN</sequence>
<evidence type="ECO:0000313" key="4">
    <source>
        <dbReference type="WBParaSite" id="SBAD_0000285601-mRNA-1"/>
    </source>
</evidence>
<dbReference type="InterPro" id="IPR053014">
    <property type="entry name" value="Cuticle_assoc_divergent"/>
</dbReference>
<dbReference type="PANTHER" id="PTHR46339">
    <property type="entry name" value="PROTEIN CBG15282-RELATED"/>
    <property type="match status" value="1"/>
</dbReference>
<dbReference type="Gene3D" id="4.10.410.10">
    <property type="entry name" value="Pancreatic trypsin inhibitor Kunitz domain"/>
    <property type="match status" value="2"/>
</dbReference>
<dbReference type="SMART" id="SM00131">
    <property type="entry name" value="KU"/>
    <property type="match status" value="2"/>
</dbReference>
<keyword evidence="3" id="KW-1185">Reference proteome</keyword>
<dbReference type="Pfam" id="PF00014">
    <property type="entry name" value="Kunitz_BPTI"/>
    <property type="match status" value="2"/>
</dbReference>
<dbReference type="SUPFAM" id="SSF57362">
    <property type="entry name" value="BPTI-like"/>
    <property type="match status" value="2"/>
</dbReference>
<dbReference type="PROSITE" id="PS50279">
    <property type="entry name" value="BPTI_KUNITZ_2"/>
    <property type="match status" value="2"/>
</dbReference>
<dbReference type="WBParaSite" id="SBAD_0000285601-mRNA-1">
    <property type="protein sequence ID" value="SBAD_0000285601-mRNA-1"/>
    <property type="gene ID" value="SBAD_0000285601"/>
</dbReference>
<name>A0A183IGI2_9BILA</name>
<dbReference type="InterPro" id="IPR002223">
    <property type="entry name" value="Kunitz_BPTI"/>
</dbReference>
<gene>
    <name evidence="2" type="ORF">SBAD_LOCUS2726</name>
</gene>
<organism evidence="4">
    <name type="scientific">Soboliphyme baturini</name>
    <dbReference type="NCBI Taxonomy" id="241478"/>
    <lineage>
        <taxon>Eukaryota</taxon>
        <taxon>Metazoa</taxon>
        <taxon>Ecdysozoa</taxon>
        <taxon>Nematoda</taxon>
        <taxon>Enoplea</taxon>
        <taxon>Dorylaimia</taxon>
        <taxon>Dioctophymatida</taxon>
        <taxon>Dioctophymatoidea</taxon>
        <taxon>Soboliphymatidae</taxon>
        <taxon>Soboliphyme</taxon>
    </lineage>
</organism>
<feature type="domain" description="BPTI/Kunitz inhibitor" evidence="1">
    <location>
        <begin position="134"/>
        <end position="184"/>
    </location>
</feature>
<dbReference type="GO" id="GO:0004867">
    <property type="term" value="F:serine-type endopeptidase inhibitor activity"/>
    <property type="evidence" value="ECO:0007669"/>
    <property type="project" value="InterPro"/>
</dbReference>
<protein>
    <submittedName>
        <fullName evidence="4">Kunitz/Bovine pancreatic trypsin inhibitor domain protein</fullName>
    </submittedName>
</protein>
<dbReference type="PANTHER" id="PTHR46339:SF1">
    <property type="entry name" value="BPTI_KUNITZ INHIBITOR DOMAIN-CONTAINING PROTEIN"/>
    <property type="match status" value="1"/>
</dbReference>
<dbReference type="AlphaFoldDB" id="A0A183IGI2"/>
<reference evidence="4" key="1">
    <citation type="submission" date="2016-06" db="UniProtKB">
        <authorList>
            <consortium name="WormBaseParasite"/>
        </authorList>
    </citation>
    <scope>IDENTIFICATION</scope>
</reference>
<feature type="domain" description="BPTI/Kunitz inhibitor" evidence="1">
    <location>
        <begin position="9"/>
        <end position="59"/>
    </location>
</feature>
<evidence type="ECO:0000313" key="3">
    <source>
        <dbReference type="Proteomes" id="UP000270296"/>
    </source>
</evidence>
<reference evidence="2 3" key="2">
    <citation type="submission" date="2018-11" db="EMBL/GenBank/DDBJ databases">
        <authorList>
            <consortium name="Pathogen Informatics"/>
        </authorList>
    </citation>
    <scope>NUCLEOTIDE SEQUENCE [LARGE SCALE GENOMIC DNA]</scope>
</reference>
<dbReference type="Proteomes" id="UP000270296">
    <property type="component" value="Unassembled WGS sequence"/>
</dbReference>
<proteinExistence type="predicted"/>
<evidence type="ECO:0000313" key="2">
    <source>
        <dbReference type="EMBL" id="VDO98720.1"/>
    </source>
</evidence>
<dbReference type="InterPro" id="IPR036880">
    <property type="entry name" value="Kunitz_BPTI_sf"/>
</dbReference>
<dbReference type="CDD" id="cd22593">
    <property type="entry name" value="Kunitz_conkunitzin"/>
    <property type="match status" value="2"/>
</dbReference>
<dbReference type="OrthoDB" id="4473401at2759"/>
<dbReference type="InterPro" id="IPR028150">
    <property type="entry name" value="Lustrin_cystein"/>
</dbReference>
<dbReference type="Pfam" id="PF14625">
    <property type="entry name" value="Lustrin_cystein"/>
    <property type="match status" value="1"/>
</dbReference>
<accession>A0A183IGI2</accession>